<dbReference type="PANTHER" id="PTHR10414">
    <property type="entry name" value="ETHANOLAMINEPHOSPHOTRANSFERASE"/>
    <property type="match status" value="1"/>
</dbReference>
<comment type="similarity">
    <text evidence="2 5">Belongs to the CDP-alcohol phosphatidyltransferase class-I family.</text>
</comment>
<dbReference type="GO" id="GO:0008654">
    <property type="term" value="P:phospholipid biosynthetic process"/>
    <property type="evidence" value="ECO:0007669"/>
    <property type="project" value="InterPro"/>
</dbReference>
<reference evidence="8" key="1">
    <citation type="submission" date="2021-03" db="EMBL/GenBank/DDBJ databases">
        <title>Draft genome sequence of rust myrtle Austropuccinia psidii MF-1, a brazilian biotype.</title>
        <authorList>
            <person name="Quecine M.C."/>
            <person name="Pachon D.M.R."/>
            <person name="Bonatelli M.L."/>
            <person name="Correr F.H."/>
            <person name="Franceschini L.M."/>
            <person name="Leite T.F."/>
            <person name="Margarido G.R.A."/>
            <person name="Almeida C.A."/>
            <person name="Ferrarezi J.A."/>
            <person name="Labate C.A."/>
        </authorList>
    </citation>
    <scope>NUCLEOTIDE SEQUENCE</scope>
    <source>
        <strain evidence="8">MF-1</strain>
    </source>
</reference>
<evidence type="ECO:0000256" key="7">
    <source>
        <dbReference type="SAM" id="Phobius"/>
    </source>
</evidence>
<dbReference type="PROSITE" id="PS00379">
    <property type="entry name" value="CDP_ALCOHOL_P_TRANSF"/>
    <property type="match status" value="1"/>
</dbReference>
<comment type="subcellular location">
    <subcellularLocation>
        <location evidence="1">Membrane</location>
    </subcellularLocation>
</comment>
<evidence type="ECO:0000256" key="1">
    <source>
        <dbReference type="ARBA" id="ARBA00004370"/>
    </source>
</evidence>
<dbReference type="AlphaFoldDB" id="A0A9Q3FNM3"/>
<dbReference type="Gene3D" id="1.20.120.1760">
    <property type="match status" value="1"/>
</dbReference>
<feature type="transmembrane region" description="Helical" evidence="7">
    <location>
        <begin position="408"/>
        <end position="431"/>
    </location>
</feature>
<dbReference type="InterPro" id="IPR048254">
    <property type="entry name" value="CDP_ALCOHOL_P_TRANSF_CS"/>
</dbReference>
<dbReference type="Pfam" id="PF01066">
    <property type="entry name" value="CDP-OH_P_transf"/>
    <property type="match status" value="1"/>
</dbReference>
<evidence type="ECO:0000256" key="3">
    <source>
        <dbReference type="ARBA" id="ARBA00022679"/>
    </source>
</evidence>
<feature type="transmembrane region" description="Helical" evidence="7">
    <location>
        <begin position="368"/>
        <end position="387"/>
    </location>
</feature>
<protein>
    <recommendedName>
        <fullName evidence="10">Choline/ethanolaminephosphotransferase</fullName>
    </recommendedName>
</protein>
<evidence type="ECO:0000256" key="2">
    <source>
        <dbReference type="ARBA" id="ARBA00010441"/>
    </source>
</evidence>
<keyword evidence="4 7" id="KW-0472">Membrane</keyword>
<evidence type="ECO:0000256" key="6">
    <source>
        <dbReference type="SAM" id="MobiDB-lite"/>
    </source>
</evidence>
<evidence type="ECO:0000256" key="5">
    <source>
        <dbReference type="RuleBase" id="RU003750"/>
    </source>
</evidence>
<feature type="transmembrane region" description="Helical" evidence="7">
    <location>
        <begin position="47"/>
        <end position="78"/>
    </location>
</feature>
<feature type="transmembrane region" description="Helical" evidence="7">
    <location>
        <begin position="341"/>
        <end position="362"/>
    </location>
</feature>
<sequence length="482" mass="54533">MKSRNFLNKRLHFIPSFRLINLTKYRYSGQDHSIISRYILTPYWNKLVTFIPISIAPNLITLTGLLFVLLNFILLLIFQSNLSCHNSIKSLDDSSNFQSNQLIKISNFFKLDSIINLNNSHSVCPGSWLYISFTIGLWIYQSLDAIDGKQARRTCTSSPLGELFDHGCDALNTTLGSILAAASLNMGQSWWTVATQTAALANFYLTTWEEYHTGILYLSSFSGPVEGILILIAVFLITAIYGPSFWEQGILSFLKLNTNSWIQALNIKDLSLNKCSLLFAIFSLSSNTLQSYLNVVKARKSQQGPNFKTLLGLVPFISLVTINLLWLWSLPIILHHHLVTFMVYYGLCFSYLVGLLMLSHIVKSPELFPHWNILLLWSLIGLIDSNLNRISFGYFQGPVIQTTNAATVAFIRFSIVIAALVYGYFVIDVIWDICDYCNINCLTIKNHNGAQSFKQSFTQSENEPPSNQSRTNPLDIRKRANI</sequence>
<feature type="transmembrane region" description="Helical" evidence="7">
    <location>
        <begin position="313"/>
        <end position="334"/>
    </location>
</feature>
<feature type="compositionally biased region" description="Polar residues" evidence="6">
    <location>
        <begin position="455"/>
        <end position="472"/>
    </location>
</feature>
<dbReference type="GO" id="GO:0016780">
    <property type="term" value="F:phosphotransferase activity, for other substituted phosphate groups"/>
    <property type="evidence" value="ECO:0007669"/>
    <property type="project" value="InterPro"/>
</dbReference>
<evidence type="ECO:0008006" key="10">
    <source>
        <dbReference type="Google" id="ProtNLM"/>
    </source>
</evidence>
<dbReference type="PANTHER" id="PTHR10414:SF37">
    <property type="entry name" value="BB IN A BOXCAR, ISOFORM C"/>
    <property type="match status" value="1"/>
</dbReference>
<feature type="region of interest" description="Disordered" evidence="6">
    <location>
        <begin position="455"/>
        <end position="474"/>
    </location>
</feature>
<keyword evidence="3 5" id="KW-0808">Transferase</keyword>
<organism evidence="8 9">
    <name type="scientific">Austropuccinia psidii MF-1</name>
    <dbReference type="NCBI Taxonomy" id="1389203"/>
    <lineage>
        <taxon>Eukaryota</taxon>
        <taxon>Fungi</taxon>
        <taxon>Dikarya</taxon>
        <taxon>Basidiomycota</taxon>
        <taxon>Pucciniomycotina</taxon>
        <taxon>Pucciniomycetes</taxon>
        <taxon>Pucciniales</taxon>
        <taxon>Sphaerophragmiaceae</taxon>
        <taxon>Austropuccinia</taxon>
    </lineage>
</organism>
<evidence type="ECO:0000313" key="8">
    <source>
        <dbReference type="EMBL" id="MBW0541732.1"/>
    </source>
</evidence>
<dbReference type="OrthoDB" id="196717at2759"/>
<keyword evidence="9" id="KW-1185">Reference proteome</keyword>
<comment type="caution">
    <text evidence="8">The sequence shown here is derived from an EMBL/GenBank/DDBJ whole genome shotgun (WGS) entry which is preliminary data.</text>
</comment>
<name>A0A9Q3FNM3_9BASI</name>
<dbReference type="GO" id="GO:0016020">
    <property type="term" value="C:membrane"/>
    <property type="evidence" value="ECO:0007669"/>
    <property type="project" value="UniProtKB-SubCell"/>
</dbReference>
<gene>
    <name evidence="8" type="ORF">O181_081447</name>
</gene>
<accession>A0A9Q3FNM3</accession>
<dbReference type="Proteomes" id="UP000765509">
    <property type="component" value="Unassembled WGS sequence"/>
</dbReference>
<keyword evidence="7" id="KW-0812">Transmembrane</keyword>
<dbReference type="InterPro" id="IPR014472">
    <property type="entry name" value="CHOPT"/>
</dbReference>
<evidence type="ECO:0000313" key="9">
    <source>
        <dbReference type="Proteomes" id="UP000765509"/>
    </source>
</evidence>
<proteinExistence type="inferred from homology"/>
<dbReference type="InterPro" id="IPR000462">
    <property type="entry name" value="CDP-OH_P_trans"/>
</dbReference>
<dbReference type="EMBL" id="AVOT02046422">
    <property type="protein sequence ID" value="MBW0541732.1"/>
    <property type="molecule type" value="Genomic_DNA"/>
</dbReference>
<dbReference type="InterPro" id="IPR043130">
    <property type="entry name" value="CDP-OH_PTrfase_TM_dom"/>
</dbReference>
<evidence type="ECO:0000256" key="4">
    <source>
        <dbReference type="ARBA" id="ARBA00023136"/>
    </source>
</evidence>
<feature type="transmembrane region" description="Helical" evidence="7">
    <location>
        <begin position="275"/>
        <end position="293"/>
    </location>
</feature>
<keyword evidence="7" id="KW-1133">Transmembrane helix</keyword>